<dbReference type="RefSeq" id="WP_166530693.1">
    <property type="nucleotide sequence ID" value="NZ_JAGSOT010000050.1"/>
</dbReference>
<feature type="binding site" evidence="4">
    <location>
        <position position="156"/>
    </location>
    <ligand>
        <name>Mg(2+)</name>
        <dbReference type="ChEBI" id="CHEBI:18420"/>
    </ligand>
</feature>
<evidence type="ECO:0000313" key="5">
    <source>
        <dbReference type="EMBL" id="MBR7797329.1"/>
    </source>
</evidence>
<dbReference type="GO" id="GO:0000287">
    <property type="term" value="F:magnesium ion binding"/>
    <property type="evidence" value="ECO:0007669"/>
    <property type="project" value="UniProtKB-UniRule"/>
</dbReference>
<reference evidence="5" key="1">
    <citation type="submission" date="2021-04" db="EMBL/GenBank/DDBJ databases">
        <title>Isolation and polyphasic classification of algal microorganism.</title>
        <authorList>
            <person name="Wang S."/>
        </authorList>
    </citation>
    <scope>NUCLEOTIDE SEQUENCE</scope>
    <source>
        <strain evidence="5">720a</strain>
    </source>
</reference>
<gene>
    <name evidence="4" type="primary">trmR</name>
    <name evidence="5" type="ORF">KCX74_14930</name>
</gene>
<comment type="similarity">
    <text evidence="4">Belongs to the class I-like SAM-binding methyltransferase superfamily. Cation-dependent O-methyltransferase family.</text>
</comment>
<dbReference type="GO" id="GO:0030488">
    <property type="term" value="P:tRNA methylation"/>
    <property type="evidence" value="ECO:0007669"/>
    <property type="project" value="UniProtKB-UniRule"/>
</dbReference>
<dbReference type="GO" id="GO:0008757">
    <property type="term" value="F:S-adenosylmethionine-dependent methyltransferase activity"/>
    <property type="evidence" value="ECO:0007669"/>
    <property type="project" value="TreeGrafter"/>
</dbReference>
<evidence type="ECO:0000256" key="4">
    <source>
        <dbReference type="HAMAP-Rule" id="MF_02217"/>
    </source>
</evidence>
<dbReference type="HAMAP" id="MF_02217">
    <property type="entry name" value="TrmR_methyltr"/>
    <property type="match status" value="1"/>
</dbReference>
<feature type="binding site" evidence="4">
    <location>
        <position position="130"/>
    </location>
    <ligand>
        <name>S-adenosyl-L-methionine</name>
        <dbReference type="ChEBI" id="CHEBI:59789"/>
    </ligand>
</feature>
<comment type="subunit">
    <text evidence="4">Homodimer.</text>
</comment>
<organism evidence="5 6">
    <name type="scientific">Virgibacillus salarius</name>
    <dbReference type="NCBI Taxonomy" id="447199"/>
    <lineage>
        <taxon>Bacteria</taxon>
        <taxon>Bacillati</taxon>
        <taxon>Bacillota</taxon>
        <taxon>Bacilli</taxon>
        <taxon>Bacillales</taxon>
        <taxon>Bacillaceae</taxon>
        <taxon>Virgibacillus</taxon>
    </lineage>
</organism>
<feature type="binding site" evidence="4">
    <location>
        <position position="35"/>
    </location>
    <ligand>
        <name>S-adenosyl-L-methionine</name>
        <dbReference type="ChEBI" id="CHEBI:59789"/>
    </ligand>
</feature>
<sequence length="212" mass="24185">MNEQVIHYLLNILPATTSFVQQLEKEAKQNHVPIMEPLSMDFMLHILQLKKPKRILEIGAAIGYSALRMAEVAPDCEIITIEKNEQRYQEAVMNIEKQGKSSTIDVILGDAIDKLNELQNDSFFDVIFIDAAKGQYQKFFEQSVPLLARDGLIITDNVLFRGYVAQPELAPARFKNMVKKIHHYNEWLMHHPNFTTTIVPIGDGVAISLKKH</sequence>
<dbReference type="InterPro" id="IPR043675">
    <property type="entry name" value="TrmR_methyltr"/>
</dbReference>
<keyword evidence="1 4" id="KW-0489">Methyltransferase</keyword>
<comment type="caution">
    <text evidence="5">The sequence shown here is derived from an EMBL/GenBank/DDBJ whole genome shotgun (WGS) entry which is preliminary data.</text>
</comment>
<keyword evidence="3 4" id="KW-0949">S-adenosyl-L-methionine</keyword>
<keyword evidence="2 4" id="KW-0808">Transferase</keyword>
<dbReference type="InterPro" id="IPR050362">
    <property type="entry name" value="Cation-dep_OMT"/>
</dbReference>
<evidence type="ECO:0000256" key="1">
    <source>
        <dbReference type="ARBA" id="ARBA00022603"/>
    </source>
</evidence>
<dbReference type="InterPro" id="IPR002935">
    <property type="entry name" value="SAM_O-MeTrfase"/>
</dbReference>
<feature type="binding site" evidence="4">
    <location>
        <position position="82"/>
    </location>
    <ligand>
        <name>S-adenosyl-L-methionine</name>
        <dbReference type="ChEBI" id="CHEBI:59789"/>
    </ligand>
</feature>
<dbReference type="PANTHER" id="PTHR10509:SF14">
    <property type="entry name" value="CAFFEOYL-COA O-METHYLTRANSFERASE 3-RELATED"/>
    <property type="match status" value="1"/>
</dbReference>
<comment type="function">
    <text evidence="4">Catalyzes the methylation of 5-hydroxyuridine (ho5U) to form 5-methoxyuridine (mo5U) at position 34 in tRNAs.</text>
</comment>
<dbReference type="Pfam" id="PF01596">
    <property type="entry name" value="Methyltransf_3"/>
    <property type="match status" value="1"/>
</dbReference>
<dbReference type="PROSITE" id="PS51682">
    <property type="entry name" value="SAM_OMT_I"/>
    <property type="match status" value="1"/>
</dbReference>
<dbReference type="EC" id="2.1.1.-" evidence="4"/>
<proteinExistence type="inferred from homology"/>
<keyword evidence="6" id="KW-1185">Reference proteome</keyword>
<accession>A0A941IA03</accession>
<dbReference type="InterPro" id="IPR029063">
    <property type="entry name" value="SAM-dependent_MTases_sf"/>
</dbReference>
<feature type="binding site" evidence="4">
    <location>
        <position position="157"/>
    </location>
    <ligand>
        <name>Mg(2+)</name>
        <dbReference type="ChEBI" id="CHEBI:18420"/>
    </ligand>
</feature>
<keyword evidence="4" id="KW-0479">Metal-binding</keyword>
<evidence type="ECO:0000256" key="2">
    <source>
        <dbReference type="ARBA" id="ARBA00022679"/>
    </source>
</evidence>
<dbReference type="CDD" id="cd02440">
    <property type="entry name" value="AdoMet_MTases"/>
    <property type="match status" value="1"/>
</dbReference>
<dbReference type="AlphaFoldDB" id="A0A941IA03"/>
<protein>
    <recommendedName>
        <fullName evidence="4">tRNA 5-hydroxyuridine methyltransferase</fullName>
        <ecNumber evidence="4">2.1.1.-</ecNumber>
    </recommendedName>
    <alternativeName>
        <fullName evidence="4">ho5U methyltransferase</fullName>
    </alternativeName>
</protein>
<evidence type="ECO:0000256" key="3">
    <source>
        <dbReference type="ARBA" id="ARBA00022691"/>
    </source>
</evidence>
<feature type="binding site" evidence="4">
    <location>
        <begin position="110"/>
        <end position="111"/>
    </location>
    <ligand>
        <name>S-adenosyl-L-methionine</name>
        <dbReference type="ChEBI" id="CHEBI:59789"/>
    </ligand>
</feature>
<dbReference type="Proteomes" id="UP000675284">
    <property type="component" value="Unassembled WGS sequence"/>
</dbReference>
<dbReference type="GO" id="GO:0016300">
    <property type="term" value="F:tRNA (uridine) methyltransferase activity"/>
    <property type="evidence" value="ECO:0007669"/>
    <property type="project" value="UniProtKB-UniRule"/>
</dbReference>
<feature type="binding site" evidence="4">
    <location>
        <position position="130"/>
    </location>
    <ligand>
        <name>Mg(2+)</name>
        <dbReference type="ChEBI" id="CHEBI:18420"/>
    </ligand>
</feature>
<dbReference type="GO" id="GO:0008171">
    <property type="term" value="F:O-methyltransferase activity"/>
    <property type="evidence" value="ECO:0007669"/>
    <property type="project" value="InterPro"/>
</dbReference>
<keyword evidence="4" id="KW-0460">Magnesium</keyword>
<keyword evidence="4" id="KW-0819">tRNA processing</keyword>
<feature type="binding site" evidence="4">
    <location>
        <position position="65"/>
    </location>
    <ligand>
        <name>S-adenosyl-L-methionine</name>
        <dbReference type="ChEBI" id="CHEBI:59789"/>
    </ligand>
</feature>
<dbReference type="Gene3D" id="3.40.50.150">
    <property type="entry name" value="Vaccinia Virus protein VP39"/>
    <property type="match status" value="1"/>
</dbReference>
<dbReference type="PANTHER" id="PTHR10509">
    <property type="entry name" value="O-METHYLTRANSFERASE-RELATED"/>
    <property type="match status" value="1"/>
</dbReference>
<comment type="catalytic activity">
    <reaction evidence="4">
        <text>5-hydroxyuridine(34) in tRNA + S-adenosyl-L-methionine = 5-methoxyuridine(34) in tRNA + S-adenosyl-L-homocysteine + H(+)</text>
        <dbReference type="Rhea" id="RHEA:60524"/>
        <dbReference type="Rhea" id="RHEA-COMP:13381"/>
        <dbReference type="Rhea" id="RHEA-COMP:15591"/>
        <dbReference type="ChEBI" id="CHEBI:15378"/>
        <dbReference type="ChEBI" id="CHEBI:57856"/>
        <dbReference type="ChEBI" id="CHEBI:59789"/>
        <dbReference type="ChEBI" id="CHEBI:136877"/>
        <dbReference type="ChEBI" id="CHEBI:143860"/>
    </reaction>
</comment>
<evidence type="ECO:0000313" key="6">
    <source>
        <dbReference type="Proteomes" id="UP000675284"/>
    </source>
</evidence>
<dbReference type="SUPFAM" id="SSF53335">
    <property type="entry name" value="S-adenosyl-L-methionine-dependent methyltransferases"/>
    <property type="match status" value="1"/>
</dbReference>
<dbReference type="EMBL" id="JAGSOT010000050">
    <property type="protein sequence ID" value="MBR7797329.1"/>
    <property type="molecule type" value="Genomic_DNA"/>
</dbReference>
<name>A0A941IA03_9BACI</name>